<evidence type="ECO:0000256" key="1">
    <source>
        <dbReference type="ARBA" id="ARBA00022617"/>
    </source>
</evidence>
<dbReference type="InterPro" id="IPR009056">
    <property type="entry name" value="Cyt_c-like_dom"/>
</dbReference>
<dbReference type="SUPFAM" id="SSF46626">
    <property type="entry name" value="Cytochrome c"/>
    <property type="match status" value="1"/>
</dbReference>
<dbReference type="InterPro" id="IPR011041">
    <property type="entry name" value="Quinoprot_gluc/sorb_DH_b-prop"/>
</dbReference>
<keyword evidence="2 4" id="KW-0479">Metal-binding</keyword>
<evidence type="ECO:0000313" key="7">
    <source>
        <dbReference type="Proteomes" id="UP001249959"/>
    </source>
</evidence>
<dbReference type="EMBL" id="JAVNWW010000001">
    <property type="protein sequence ID" value="MDU0807738.1"/>
    <property type="molecule type" value="Genomic_DNA"/>
</dbReference>
<keyword evidence="1 4" id="KW-0349">Heme</keyword>
<dbReference type="RefSeq" id="WP_315575815.1">
    <property type="nucleotide sequence ID" value="NZ_JARDXH010000003.1"/>
</dbReference>
<dbReference type="Pfam" id="PF00034">
    <property type="entry name" value="Cytochrom_C"/>
    <property type="match status" value="1"/>
</dbReference>
<dbReference type="Pfam" id="PF23500">
    <property type="entry name" value="DUF7133"/>
    <property type="match status" value="1"/>
</dbReference>
<name>A0ABU3TPF1_9BACT</name>
<evidence type="ECO:0000259" key="5">
    <source>
        <dbReference type="PROSITE" id="PS51007"/>
    </source>
</evidence>
<dbReference type="InterPro" id="IPR013428">
    <property type="entry name" value="Membrane-bound_put_N"/>
</dbReference>
<protein>
    <submittedName>
        <fullName evidence="6">C-type cytochrome</fullName>
    </submittedName>
</protein>
<evidence type="ECO:0000256" key="3">
    <source>
        <dbReference type="ARBA" id="ARBA00023004"/>
    </source>
</evidence>
<keyword evidence="7" id="KW-1185">Reference proteome</keyword>
<feature type="domain" description="Cytochrome c" evidence="5">
    <location>
        <begin position="881"/>
        <end position="1015"/>
    </location>
</feature>
<dbReference type="SUPFAM" id="SSF50952">
    <property type="entry name" value="Soluble quinoprotein glucose dehydrogenase"/>
    <property type="match status" value="1"/>
</dbReference>
<organism evidence="6 7">
    <name type="scientific">Aquirufa regiilacus</name>
    <dbReference type="NCBI Taxonomy" id="3024868"/>
    <lineage>
        <taxon>Bacteria</taxon>
        <taxon>Pseudomonadati</taxon>
        <taxon>Bacteroidota</taxon>
        <taxon>Cytophagia</taxon>
        <taxon>Cytophagales</taxon>
        <taxon>Flectobacillaceae</taxon>
        <taxon>Aquirufa</taxon>
    </lineage>
</organism>
<dbReference type="Gene3D" id="1.10.760.10">
    <property type="entry name" value="Cytochrome c-like domain"/>
    <property type="match status" value="1"/>
</dbReference>
<dbReference type="InterPro" id="IPR013427">
    <property type="entry name" value="Haem-bd_dom_put"/>
</dbReference>
<dbReference type="PANTHER" id="PTHR33546:SF1">
    <property type="entry name" value="LARGE, MULTIFUNCTIONAL SECRETED PROTEIN"/>
    <property type="match status" value="1"/>
</dbReference>
<dbReference type="InterPro" id="IPR055557">
    <property type="entry name" value="DUF7133"/>
</dbReference>
<evidence type="ECO:0000256" key="2">
    <source>
        <dbReference type="ARBA" id="ARBA00022723"/>
    </source>
</evidence>
<dbReference type="PANTHER" id="PTHR33546">
    <property type="entry name" value="LARGE, MULTIFUNCTIONAL SECRETED PROTEIN-RELATED"/>
    <property type="match status" value="1"/>
</dbReference>
<proteinExistence type="predicted"/>
<dbReference type="InterPro" id="IPR036909">
    <property type="entry name" value="Cyt_c-like_dom_sf"/>
</dbReference>
<comment type="caution">
    <text evidence="6">The sequence shown here is derived from an EMBL/GenBank/DDBJ whole genome shotgun (WGS) entry which is preliminary data.</text>
</comment>
<dbReference type="NCBIfam" id="TIGR02604">
    <property type="entry name" value="Piru_Ver_Nterm"/>
    <property type="match status" value="1"/>
</dbReference>
<evidence type="ECO:0000256" key="4">
    <source>
        <dbReference type="PROSITE-ProRule" id="PRU00433"/>
    </source>
</evidence>
<gene>
    <name evidence="6" type="ORF">PQG45_01670</name>
</gene>
<dbReference type="Proteomes" id="UP001249959">
    <property type="component" value="Unassembled WGS sequence"/>
</dbReference>
<evidence type="ECO:0000313" key="6">
    <source>
        <dbReference type="EMBL" id="MDU0807738.1"/>
    </source>
</evidence>
<dbReference type="Gene3D" id="2.120.10.30">
    <property type="entry name" value="TolB, C-terminal domain"/>
    <property type="match status" value="1"/>
</dbReference>
<dbReference type="PROSITE" id="PS51007">
    <property type="entry name" value="CYTC"/>
    <property type="match status" value="1"/>
</dbReference>
<keyword evidence="3 4" id="KW-0408">Iron</keyword>
<dbReference type="InterPro" id="IPR011042">
    <property type="entry name" value="6-blade_b-propeller_TolB-like"/>
</dbReference>
<dbReference type="NCBIfam" id="TIGR02603">
    <property type="entry name" value="CxxCH_TIGR02603"/>
    <property type="match status" value="1"/>
</dbReference>
<accession>A0ABU3TPF1</accession>
<sequence>MKNSFRGRLSILGSLCLLAYLGISSFQKNEHQRWGQALLDSLTESQKHEASNALAGLQIDPELEITTFATEPMLKNPTNMDIDSKGRVWITEAFNYRPAIAGNPTNPAGDRIIILEDTNGDGKADKEKVFYQSPELNAPLGIAVLDSMVIVAQSPYIWRLYDDNHDDKADRKEIMFQGIGGEQHDHGAHAFTFGPDGKLYFNLGNEGKQLLDAKGKPVLDQDGDIIGPNKYKQGMVFRCNVDGSNVECLGQNFRNNFEVAVDSYGAIWQSDNDDDGNKGVRINSVFEHGNYGYTDEMTGEGWSVNRTNMESEIPLQHWHLNDPGVVPNLLQTGSGSPTGILVYEGQLLPAKFQNQIIHADAGPNVVRAYPTKAQGAGYTASIINLVEGVKDQWFRPADVTVAPDGSIFIADWYDPGVGGHQAGDQNKGRIYRIAPKNTPYLIKKLHLGSPMGAITALFNPNLATRYVGYKALQSFGEKATKDIAAVYQNEKNPRLKARLFWLLAQGPDGLSYIDKALTNPSVEWLMMAIRAMKTRPFDAWKAIAQRVVKDVDFQVKRELAIALHHVKNTEADAIWAALASQHGGGDRWYLEAIGIGADRLWDARLAAYLALKPADSPAFRDIIFRARTPLANAYLFQFLKEAKPLNEKLRYFRALDFIPGDEKSALLIQLINTHLKQDAAATLIAIRHLAPEYIQKNALARKTVIGLLPKSDVDEFTKLIEKYNLVELKPELMKIILGNKGGRQAAKSLYALAGGNDFINKTFAQGNNTVKRSIIDAIRWHGSKESIALLSQTMLNNKLELIVRKDAAKGIGNSYPAGEDFVLKALKDKQIPANLIPSVVESVSKAWRKGVRVEANTYLSATQSNTKTKHPALNDLINLKGVAKNGIKVFVEQCAMCHQINNEGIDFGPKLSEIGSKLSKEGMYLSILHPNAGIGFGYETFEITTKKGDVYQGIVTSKNETDIILKLPGGSIQNFKTSALKSVKQIDNSMMPDGLADGMSTTELTDLVEYLSTLKKK</sequence>
<reference evidence="6 7" key="1">
    <citation type="submission" date="2023-09" db="EMBL/GenBank/DDBJ databases">
        <title>Aquirufa genomes.</title>
        <authorList>
            <person name="Pitt A."/>
        </authorList>
    </citation>
    <scope>NUCLEOTIDE SEQUENCE [LARGE SCALE GENOMIC DNA]</scope>
    <source>
        <strain evidence="6 7">LEOWEIH-7C</strain>
    </source>
</reference>